<dbReference type="GO" id="GO:0005886">
    <property type="term" value="C:plasma membrane"/>
    <property type="evidence" value="ECO:0007669"/>
    <property type="project" value="UniProtKB-SubCell"/>
</dbReference>
<evidence type="ECO:0000256" key="6">
    <source>
        <dbReference type="SAM" id="Phobius"/>
    </source>
</evidence>
<dbReference type="EMBL" id="LN554846">
    <property type="protein sequence ID" value="CED72283.1"/>
    <property type="molecule type" value="Genomic_DNA"/>
</dbReference>
<dbReference type="Pfam" id="PF00482">
    <property type="entry name" value="T2SSF"/>
    <property type="match status" value="1"/>
</dbReference>
<evidence type="ECO:0000256" key="5">
    <source>
        <dbReference type="ARBA" id="ARBA00023136"/>
    </source>
</evidence>
<keyword evidence="5 6" id="KW-0472">Membrane</keyword>
<dbReference type="GeneID" id="28541799"/>
<dbReference type="PANTHER" id="PTHR35007:SF2">
    <property type="entry name" value="PILUS ASSEMBLE PROTEIN"/>
    <property type="match status" value="1"/>
</dbReference>
<feature type="transmembrane region" description="Helical" evidence="6">
    <location>
        <begin position="137"/>
        <end position="156"/>
    </location>
</feature>
<keyword evidence="3 6" id="KW-0812">Transmembrane</keyword>
<evidence type="ECO:0000256" key="4">
    <source>
        <dbReference type="ARBA" id="ARBA00022989"/>
    </source>
</evidence>
<dbReference type="HOGENOM" id="CLU_056917_0_1_6"/>
<organism evidence="8 9">
    <name type="scientific">Aliivibrio wodanis</name>
    <dbReference type="NCBI Taxonomy" id="80852"/>
    <lineage>
        <taxon>Bacteria</taxon>
        <taxon>Pseudomonadati</taxon>
        <taxon>Pseudomonadota</taxon>
        <taxon>Gammaproteobacteria</taxon>
        <taxon>Vibrionales</taxon>
        <taxon>Vibrionaceae</taxon>
        <taxon>Aliivibrio</taxon>
    </lineage>
</organism>
<feature type="transmembrane region" description="Helical" evidence="6">
    <location>
        <begin position="110"/>
        <end position="131"/>
    </location>
</feature>
<dbReference type="PANTHER" id="PTHR35007">
    <property type="entry name" value="INTEGRAL MEMBRANE PROTEIN-RELATED"/>
    <property type="match status" value="1"/>
</dbReference>
<feature type="domain" description="Type II secretion system protein GspF" evidence="7">
    <location>
        <begin position="175"/>
        <end position="303"/>
    </location>
</feature>
<dbReference type="KEGG" id="awd:AWOD_I_2221"/>
<gene>
    <name evidence="8" type="ORF">AWOD_I_2221</name>
</gene>
<dbReference type="STRING" id="80852.AWOD_I_2221"/>
<keyword evidence="4 6" id="KW-1133">Transmembrane helix</keyword>
<evidence type="ECO:0000256" key="1">
    <source>
        <dbReference type="ARBA" id="ARBA00004651"/>
    </source>
</evidence>
<protein>
    <submittedName>
        <fullName evidence="8">Putative bacterial type II secretion system protein</fullName>
    </submittedName>
</protein>
<feature type="transmembrane region" description="Helical" evidence="6">
    <location>
        <begin position="20"/>
        <end position="41"/>
    </location>
</feature>
<name>A0A090ISM0_9GAMM</name>
<dbReference type="PATRIC" id="fig|80852.17.peg.2300"/>
<dbReference type="OrthoDB" id="9810662at2"/>
<evidence type="ECO:0000256" key="3">
    <source>
        <dbReference type="ARBA" id="ARBA00022692"/>
    </source>
</evidence>
<proteinExistence type="predicted"/>
<accession>A0A090ISM0</accession>
<dbReference type="InterPro" id="IPR018076">
    <property type="entry name" value="T2SS_GspF_dom"/>
</dbReference>
<evidence type="ECO:0000256" key="2">
    <source>
        <dbReference type="ARBA" id="ARBA00022475"/>
    </source>
</evidence>
<reference evidence="9" key="1">
    <citation type="submission" date="2014-09" db="EMBL/GenBank/DDBJ databases">
        <authorList>
            <person name="Hjerde E."/>
        </authorList>
    </citation>
    <scope>NUCLEOTIDE SEQUENCE [LARGE SCALE GENOMIC DNA]</scope>
    <source>
        <strain evidence="9">06/09/139</strain>
    </source>
</reference>
<evidence type="ECO:0000313" key="8">
    <source>
        <dbReference type="EMBL" id="CED72283.1"/>
    </source>
</evidence>
<sequence length="316" mass="35263">MNDIVEFLSYLTNEEIKREWFILGLILCATSLSVLVVGFILSSINSSLKKKLNQLSIQQAPKAKASEKLEDTLESLSPIIGPTSKKERESTRKKLMHAGFHDKKTLTNFYAIKIIFVMAGFTTAAIVYIVFSEFSLIKMIALMIVAFSLYIPNFVLNRLISKRQSRIKGGMPDALDLLVVCTESGLGFIPALQRVSNELTISHQELADELYTVSAKIKAGVEMPDAFNEFIERTGIIEFTGLVSILSHASRIGGSIAQTLRDYTEDLRDRRNQEAEEIAAKIPTKMLFPMLLFIWPCFFIVALGPALITLSNAFAK</sequence>
<keyword evidence="9" id="KW-1185">Reference proteome</keyword>
<comment type="subcellular location">
    <subcellularLocation>
        <location evidence="1">Cell membrane</location>
        <topology evidence="1">Multi-pass membrane protein</topology>
    </subcellularLocation>
</comment>
<evidence type="ECO:0000259" key="7">
    <source>
        <dbReference type="Pfam" id="PF00482"/>
    </source>
</evidence>
<keyword evidence="2" id="KW-1003">Cell membrane</keyword>
<feature type="transmembrane region" description="Helical" evidence="6">
    <location>
        <begin position="291"/>
        <end position="315"/>
    </location>
</feature>
<dbReference type="AlphaFoldDB" id="A0A090ISM0"/>
<dbReference type="Proteomes" id="UP000032427">
    <property type="component" value="Chromosome 1"/>
</dbReference>
<evidence type="ECO:0000313" key="9">
    <source>
        <dbReference type="Proteomes" id="UP000032427"/>
    </source>
</evidence>